<dbReference type="SUPFAM" id="SSF54285">
    <property type="entry name" value="MoaD/ThiS"/>
    <property type="match status" value="1"/>
</dbReference>
<accession>A0A1M6EBI8</accession>
<dbReference type="InterPro" id="IPR003749">
    <property type="entry name" value="ThiS/MoaD-like"/>
</dbReference>
<reference evidence="1 2" key="1">
    <citation type="submission" date="2016-11" db="EMBL/GenBank/DDBJ databases">
        <authorList>
            <person name="Jaros S."/>
            <person name="Januszkiewicz K."/>
            <person name="Wedrychowicz H."/>
        </authorList>
    </citation>
    <scope>NUCLEOTIDE SEQUENCE [LARGE SCALE GENOMIC DNA]</scope>
    <source>
        <strain evidence="1 2">DSM 21425</strain>
    </source>
</reference>
<dbReference type="InterPro" id="IPR010035">
    <property type="entry name" value="Thi_S"/>
</dbReference>
<dbReference type="Pfam" id="PF02597">
    <property type="entry name" value="ThiS"/>
    <property type="match status" value="1"/>
</dbReference>
<dbReference type="NCBIfam" id="TIGR01683">
    <property type="entry name" value="thiS"/>
    <property type="match status" value="1"/>
</dbReference>
<dbReference type="InterPro" id="IPR012675">
    <property type="entry name" value="Beta-grasp_dom_sf"/>
</dbReference>
<dbReference type="CDD" id="cd00565">
    <property type="entry name" value="Ubl_ThiS"/>
    <property type="match status" value="1"/>
</dbReference>
<dbReference type="EMBL" id="FQYY01000005">
    <property type="protein sequence ID" value="SHI82844.1"/>
    <property type="molecule type" value="Genomic_DNA"/>
</dbReference>
<dbReference type="Gene3D" id="3.10.20.30">
    <property type="match status" value="1"/>
</dbReference>
<sequence length="67" mass="7314">MITVNINNQPHSVKEHSSINQLVKQLEISTQGVAIAVNNQVISRATWDTFQISEGDNLLIIQATQGG</sequence>
<protein>
    <submittedName>
        <fullName evidence="1">Sulfur carrier protein ThiS</fullName>
    </submittedName>
</protein>
<dbReference type="PANTHER" id="PTHR34472:SF1">
    <property type="entry name" value="SULFUR CARRIER PROTEIN THIS"/>
    <property type="match status" value="1"/>
</dbReference>
<dbReference type="PANTHER" id="PTHR34472">
    <property type="entry name" value="SULFUR CARRIER PROTEIN THIS"/>
    <property type="match status" value="1"/>
</dbReference>
<dbReference type="RefSeq" id="WP_200799131.1">
    <property type="nucleotide sequence ID" value="NZ_FQYY01000005.1"/>
</dbReference>
<dbReference type="InterPro" id="IPR016155">
    <property type="entry name" value="Mopterin_synth/thiamin_S_b"/>
</dbReference>
<dbReference type="STRING" id="579105.SAMN04488096_1056"/>
<organism evidence="1 2">
    <name type="scientific">Mesonia phycicola</name>
    <dbReference type="NCBI Taxonomy" id="579105"/>
    <lineage>
        <taxon>Bacteria</taxon>
        <taxon>Pseudomonadati</taxon>
        <taxon>Bacteroidota</taxon>
        <taxon>Flavobacteriia</taxon>
        <taxon>Flavobacteriales</taxon>
        <taxon>Flavobacteriaceae</taxon>
        <taxon>Mesonia</taxon>
    </lineage>
</organism>
<gene>
    <name evidence="1" type="ORF">SAMN04488096_1056</name>
</gene>
<dbReference type="AlphaFoldDB" id="A0A1M6EBI8"/>
<dbReference type="Proteomes" id="UP000184225">
    <property type="component" value="Unassembled WGS sequence"/>
</dbReference>
<name>A0A1M6EBI8_9FLAO</name>
<evidence type="ECO:0000313" key="2">
    <source>
        <dbReference type="Proteomes" id="UP000184225"/>
    </source>
</evidence>
<evidence type="ECO:0000313" key="1">
    <source>
        <dbReference type="EMBL" id="SHI82844.1"/>
    </source>
</evidence>
<keyword evidence="2" id="KW-1185">Reference proteome</keyword>
<proteinExistence type="predicted"/>